<keyword evidence="1" id="KW-0711">Selenium</keyword>
<dbReference type="SMART" id="SM00450">
    <property type="entry name" value="RHOD"/>
    <property type="match status" value="1"/>
</dbReference>
<dbReference type="InterPro" id="IPR027417">
    <property type="entry name" value="P-loop_NTPase"/>
</dbReference>
<reference evidence="3 4" key="1">
    <citation type="submission" date="2019-01" db="EMBL/GenBank/DDBJ databases">
        <authorList>
            <person name="Chen W.-M."/>
        </authorList>
    </citation>
    <scope>NUCLEOTIDE SEQUENCE [LARGE SCALE GENOMIC DNA]</scope>
    <source>
        <strain evidence="3 4">ICH-3</strain>
    </source>
</reference>
<dbReference type="Pfam" id="PF26341">
    <property type="entry name" value="AAA_SelU"/>
    <property type="match status" value="1"/>
</dbReference>
<dbReference type="NCBIfam" id="NF008752">
    <property type="entry name" value="PRK11784.1-4"/>
    <property type="match status" value="1"/>
</dbReference>
<dbReference type="InterPro" id="IPR058840">
    <property type="entry name" value="AAA_SelU"/>
</dbReference>
<dbReference type="PANTHER" id="PTHR30401">
    <property type="entry name" value="TRNA 2-SELENOURIDINE SYNTHASE"/>
    <property type="match status" value="1"/>
</dbReference>
<dbReference type="SUPFAM" id="SSF52540">
    <property type="entry name" value="P-loop containing nucleoside triphosphate hydrolases"/>
    <property type="match status" value="1"/>
</dbReference>
<dbReference type="Pfam" id="PF00581">
    <property type="entry name" value="Rhodanese"/>
    <property type="match status" value="1"/>
</dbReference>
<dbReference type="SUPFAM" id="SSF52821">
    <property type="entry name" value="Rhodanese/Cell cycle control phosphatase"/>
    <property type="match status" value="1"/>
</dbReference>
<dbReference type="AlphaFoldDB" id="A0A437JNW7"/>
<dbReference type="OrthoDB" id="9808735at2"/>
<accession>A0A437JNW7</accession>
<dbReference type="InterPro" id="IPR017582">
    <property type="entry name" value="SelU"/>
</dbReference>
<evidence type="ECO:0000256" key="1">
    <source>
        <dbReference type="ARBA" id="ARBA00023266"/>
    </source>
</evidence>
<protein>
    <submittedName>
        <fullName evidence="3">tRNA 2-selenouridine(34) synthase MnmH</fullName>
    </submittedName>
</protein>
<dbReference type="Proteomes" id="UP000288178">
    <property type="component" value="Unassembled WGS sequence"/>
</dbReference>
<evidence type="ECO:0000259" key="2">
    <source>
        <dbReference type="PROSITE" id="PS50206"/>
    </source>
</evidence>
<dbReference type="Gene3D" id="3.40.250.10">
    <property type="entry name" value="Rhodanese-like domain"/>
    <property type="match status" value="1"/>
</dbReference>
<dbReference type="InterPro" id="IPR036873">
    <property type="entry name" value="Rhodanese-like_dom_sf"/>
</dbReference>
<feature type="domain" description="Rhodanese" evidence="2">
    <location>
        <begin position="21"/>
        <end position="137"/>
    </location>
</feature>
<dbReference type="PROSITE" id="PS50206">
    <property type="entry name" value="RHODANESE_3"/>
    <property type="match status" value="1"/>
</dbReference>
<dbReference type="NCBIfam" id="TIGR03167">
    <property type="entry name" value="tRNA_sel_U_synt"/>
    <property type="match status" value="1"/>
</dbReference>
<sequence length="354" mass="38826">MSLKPVTADEYLADPVAWDAVIDARSPLEFAEDRLPDALNWPVLDDEERRIVGTTYKQVSALEARKIGAAMAGRRIAGHLDAFIADKPREWRPLVYCWRGGQRSGSLAWFLSQIGFRTGQLQGGYKAFRAVVRAQLDTLPQALDFVVLAGRTGSGKTRLLQALSAQGAQVLDLEGLAHHRGSVLGALPGLPQPTQKAFDTRVWQALRACVPGRPVFVESESARIGSLRVPEALLLRMRGHGRVVRVEMPLASRVQLLLEDYAFFADDVDGFCAKLDTLIELQGRERVHGWQAQARAGQWASLFERLMAEHYDPLYDRSMRKHFATLSQAPAVPLADGGPAALDAAAVALLTGTD</sequence>
<keyword evidence="4" id="KW-1185">Reference proteome</keyword>
<organism evidence="3 4">
    <name type="scientific">Rubrivivax albus</name>
    <dbReference type="NCBI Taxonomy" id="2499835"/>
    <lineage>
        <taxon>Bacteria</taxon>
        <taxon>Pseudomonadati</taxon>
        <taxon>Pseudomonadota</taxon>
        <taxon>Betaproteobacteria</taxon>
        <taxon>Burkholderiales</taxon>
        <taxon>Sphaerotilaceae</taxon>
        <taxon>Rubrivivax</taxon>
    </lineage>
</organism>
<comment type="caution">
    <text evidence="3">The sequence shown here is derived from an EMBL/GenBank/DDBJ whole genome shotgun (WGS) entry which is preliminary data.</text>
</comment>
<dbReference type="RefSeq" id="WP_128200922.1">
    <property type="nucleotide sequence ID" value="NZ_SACT01000010.1"/>
</dbReference>
<name>A0A437JNW7_9BURK</name>
<dbReference type="EMBL" id="SACT01000010">
    <property type="protein sequence ID" value="RVT48466.1"/>
    <property type="molecule type" value="Genomic_DNA"/>
</dbReference>
<gene>
    <name evidence="3" type="primary">mnmH</name>
    <name evidence="3" type="ORF">ENE75_22530</name>
</gene>
<evidence type="ECO:0000313" key="3">
    <source>
        <dbReference type="EMBL" id="RVT48466.1"/>
    </source>
</evidence>
<dbReference type="GO" id="GO:0002098">
    <property type="term" value="P:tRNA wobble uridine modification"/>
    <property type="evidence" value="ECO:0007669"/>
    <property type="project" value="InterPro"/>
</dbReference>
<evidence type="ECO:0000313" key="4">
    <source>
        <dbReference type="Proteomes" id="UP000288178"/>
    </source>
</evidence>
<dbReference type="PANTHER" id="PTHR30401:SF0">
    <property type="entry name" value="TRNA 2-SELENOURIDINE SYNTHASE"/>
    <property type="match status" value="1"/>
</dbReference>
<dbReference type="GO" id="GO:0043828">
    <property type="term" value="F:tRNA 2-selenouridine synthase activity"/>
    <property type="evidence" value="ECO:0007669"/>
    <property type="project" value="InterPro"/>
</dbReference>
<dbReference type="InterPro" id="IPR001763">
    <property type="entry name" value="Rhodanese-like_dom"/>
</dbReference>
<proteinExistence type="predicted"/>
<dbReference type="NCBIfam" id="NF008750">
    <property type="entry name" value="PRK11784.1-2"/>
    <property type="match status" value="1"/>
</dbReference>